<evidence type="ECO:0000313" key="2">
    <source>
        <dbReference type="EMBL" id="CAJ1961409.1"/>
    </source>
</evidence>
<evidence type="ECO:0000313" key="3">
    <source>
        <dbReference type="Proteomes" id="UP001295423"/>
    </source>
</evidence>
<feature type="transmembrane region" description="Helical" evidence="1">
    <location>
        <begin position="54"/>
        <end position="76"/>
    </location>
</feature>
<sequence length="168" mass="19065">MLNSRIEIDTSKLPFKINRKMPTFLEPYFQERIQWIIFCDNIDAKLEPYEGIKAAWTVIGAIFTLVLIGLIAGIAVRFTMVDDENLGNILSGALFGGLVVTFGVYFCFMQAFVMSPLKKLGQSAEEYCDKIAAKWDTVDFKFQRSSKSTIYWDSDFKAWINVVSSDAV</sequence>
<keyword evidence="1" id="KW-1133">Transmembrane helix</keyword>
<keyword evidence="1" id="KW-0812">Transmembrane</keyword>
<keyword evidence="3" id="KW-1185">Reference proteome</keyword>
<gene>
    <name evidence="2" type="ORF">CYCCA115_LOCUS19182</name>
</gene>
<keyword evidence="1" id="KW-0472">Membrane</keyword>
<dbReference type="Proteomes" id="UP001295423">
    <property type="component" value="Unassembled WGS sequence"/>
</dbReference>
<dbReference type="EMBL" id="CAKOGP040002091">
    <property type="protein sequence ID" value="CAJ1961409.1"/>
    <property type="molecule type" value="Genomic_DNA"/>
</dbReference>
<reference evidence="2" key="1">
    <citation type="submission" date="2023-08" db="EMBL/GenBank/DDBJ databases">
        <authorList>
            <person name="Audoor S."/>
            <person name="Bilcke G."/>
        </authorList>
    </citation>
    <scope>NUCLEOTIDE SEQUENCE</scope>
</reference>
<comment type="caution">
    <text evidence="2">The sequence shown here is derived from an EMBL/GenBank/DDBJ whole genome shotgun (WGS) entry which is preliminary data.</text>
</comment>
<evidence type="ECO:0000256" key="1">
    <source>
        <dbReference type="SAM" id="Phobius"/>
    </source>
</evidence>
<proteinExistence type="predicted"/>
<accession>A0AAD2G3H3</accession>
<organism evidence="2 3">
    <name type="scientific">Cylindrotheca closterium</name>
    <dbReference type="NCBI Taxonomy" id="2856"/>
    <lineage>
        <taxon>Eukaryota</taxon>
        <taxon>Sar</taxon>
        <taxon>Stramenopiles</taxon>
        <taxon>Ochrophyta</taxon>
        <taxon>Bacillariophyta</taxon>
        <taxon>Bacillariophyceae</taxon>
        <taxon>Bacillariophycidae</taxon>
        <taxon>Bacillariales</taxon>
        <taxon>Bacillariaceae</taxon>
        <taxon>Cylindrotheca</taxon>
    </lineage>
</organism>
<protein>
    <submittedName>
        <fullName evidence="2">Uncharacterized protein</fullName>
    </submittedName>
</protein>
<name>A0AAD2G3H3_9STRA</name>
<dbReference type="AlphaFoldDB" id="A0AAD2G3H3"/>
<feature type="transmembrane region" description="Helical" evidence="1">
    <location>
        <begin position="88"/>
        <end position="108"/>
    </location>
</feature>